<dbReference type="Bgee" id="ENSOANG00000002303">
    <property type="expression patterns" value="Expressed in liver and 4 other cell types or tissues"/>
</dbReference>
<dbReference type="GO" id="GO:0006154">
    <property type="term" value="P:adenosine catabolic process"/>
    <property type="evidence" value="ECO:0000318"/>
    <property type="project" value="GO_Central"/>
</dbReference>
<feature type="domain" description="Adenosine/AMP deaminase N-terminal" evidence="15">
    <location>
        <begin position="38"/>
        <end position="101"/>
    </location>
</feature>
<evidence type="ECO:0000313" key="17">
    <source>
        <dbReference type="Proteomes" id="UP000002279"/>
    </source>
</evidence>
<organism evidence="16 17">
    <name type="scientific">Ornithorhynchus anatinus</name>
    <name type="common">Duckbill platypus</name>
    <dbReference type="NCBI Taxonomy" id="9258"/>
    <lineage>
        <taxon>Eukaryota</taxon>
        <taxon>Metazoa</taxon>
        <taxon>Chordata</taxon>
        <taxon>Craniata</taxon>
        <taxon>Vertebrata</taxon>
        <taxon>Euteleostomi</taxon>
        <taxon>Mammalia</taxon>
        <taxon>Monotremata</taxon>
        <taxon>Ornithorhynchidae</taxon>
        <taxon>Ornithorhynchus</taxon>
    </lineage>
</organism>
<reference evidence="16" key="2">
    <citation type="submission" date="2025-09" db="UniProtKB">
        <authorList>
            <consortium name="Ensembl"/>
        </authorList>
    </citation>
    <scope>IDENTIFICATION</scope>
    <source>
        <strain evidence="16">Glennie</strain>
    </source>
</reference>
<comment type="function">
    <text evidence="10">Adenosine deaminase that may contribute to the degradation of extracellular adenosine, a signaling molecule that controls a variety of cellular responses. Requires elevated adenosine levels for optimal enzyme activity. Binds to cell surfaces via proteoglycans and may play a role in the regulation of cell proliferation and differentiation, independently of its enzyme activity.</text>
</comment>
<evidence type="ECO:0000259" key="15">
    <source>
        <dbReference type="Pfam" id="PF08451"/>
    </source>
</evidence>
<sequence>RSGQGPSRLPKLPSLPPTGWTARLGQGLSLSVTDLSIPKENRLRVGGALPLTAREAEANERLVAIKEAEWACWSENAAFPPSLHFFRAKRFIDASHVFRVLKDMPKGGALHVHNPAIRTVQWLLEVTYRPHCYACFTPAGHLRFRFAHPGPPAPPTEACSDWVLLARFREQLQNVTEFDEGVLRNMTLETEEPEKAYPDQAVVWERFNGIFRTLSGLVRYAPVFREYFAGALKEFYDDNVQYMELRTMLTPIYELDGQDHDEEWLLQIYQNITQEFIEDHPDFIGFKIIVTKQTHSVEKINASLQSTMDLWAKFPDLVAGFDLVGQEDKGQALWELKDVLTPRSSGGFTLPYFFHAGETNWHGTDVDENLLDALHLNTSRIGHGFALARHPVAQKEALRRDVPVEVCPISNQVLKLVSDMRNHPAASLMAAGQPMVISSDDPALFGARGLSYDFYEAFMGIGGGRADLRTLKQLALNSLKYSALLPEERANAQRLWQKKWDHFVEVLANDTEIPDCLD</sequence>
<dbReference type="Pfam" id="PF08451">
    <property type="entry name" value="A_deaminase_N"/>
    <property type="match status" value="1"/>
</dbReference>
<dbReference type="SUPFAM" id="SSF51556">
    <property type="entry name" value="Metallo-dependent hydrolases"/>
    <property type="match status" value="1"/>
</dbReference>
<protein>
    <recommendedName>
        <fullName evidence="12">Adenosine deaminase 2</fullName>
        <ecNumber evidence="4">3.5.4.4</ecNumber>
    </recommendedName>
    <alternativeName>
        <fullName evidence="13">Cat eye syndrome critical region protein 1</fullName>
    </alternativeName>
</protein>
<evidence type="ECO:0000256" key="5">
    <source>
        <dbReference type="ARBA" id="ARBA00022525"/>
    </source>
</evidence>
<evidence type="ECO:0000256" key="2">
    <source>
        <dbReference type="ARBA" id="ARBA00004613"/>
    </source>
</evidence>
<evidence type="ECO:0000256" key="13">
    <source>
        <dbReference type="ARBA" id="ARBA00080052"/>
    </source>
</evidence>
<evidence type="ECO:0000256" key="3">
    <source>
        <dbReference type="ARBA" id="ARBA00006083"/>
    </source>
</evidence>
<evidence type="ECO:0000256" key="12">
    <source>
        <dbReference type="ARBA" id="ARBA00071165"/>
    </source>
</evidence>
<dbReference type="FunFam" id="3.20.20.140:FF:000017">
    <property type="entry name" value="Adenosine deaminase 2"/>
    <property type="match status" value="1"/>
</dbReference>
<keyword evidence="8" id="KW-0378">Hydrolase</keyword>
<dbReference type="NCBIfam" id="TIGR01431">
    <property type="entry name" value="adm_rel"/>
    <property type="match status" value="1"/>
</dbReference>
<dbReference type="Pfam" id="PF00962">
    <property type="entry name" value="A_deaminase"/>
    <property type="match status" value="1"/>
</dbReference>
<dbReference type="Ensembl" id="ENSOANT00000003648.2">
    <property type="protein sequence ID" value="ENSOANP00000003647.2"/>
    <property type="gene ID" value="ENSOANG00000002303.2"/>
</dbReference>
<evidence type="ECO:0000256" key="10">
    <source>
        <dbReference type="ARBA" id="ARBA00058629"/>
    </source>
</evidence>
<comment type="catalytic activity">
    <reaction evidence="9">
        <text>adenosine + H2O + H(+) = inosine + NH4(+)</text>
        <dbReference type="Rhea" id="RHEA:24408"/>
        <dbReference type="ChEBI" id="CHEBI:15377"/>
        <dbReference type="ChEBI" id="CHEBI:15378"/>
        <dbReference type="ChEBI" id="CHEBI:16335"/>
        <dbReference type="ChEBI" id="CHEBI:17596"/>
        <dbReference type="ChEBI" id="CHEBI:28938"/>
        <dbReference type="EC" id="3.5.4.4"/>
    </reaction>
</comment>
<dbReference type="InParanoid" id="F7AK06"/>
<comment type="cofactor">
    <cofactor evidence="1">
        <name>Zn(2+)</name>
        <dbReference type="ChEBI" id="CHEBI:29105"/>
    </cofactor>
</comment>
<name>F7AK06_ORNAN</name>
<dbReference type="Gene3D" id="3.20.20.140">
    <property type="entry name" value="Metal-dependent hydrolases"/>
    <property type="match status" value="1"/>
</dbReference>
<gene>
    <name evidence="16" type="primary">ADA2</name>
</gene>
<evidence type="ECO:0000256" key="8">
    <source>
        <dbReference type="ARBA" id="ARBA00022801"/>
    </source>
</evidence>
<keyword evidence="6" id="KW-0479">Metal-binding</keyword>
<dbReference type="GO" id="GO:0042803">
    <property type="term" value="F:protein homodimerization activity"/>
    <property type="evidence" value="ECO:0007669"/>
    <property type="project" value="Ensembl"/>
</dbReference>
<feature type="domain" description="Adenosine deaminase" evidence="14">
    <location>
        <begin position="197"/>
        <end position="489"/>
    </location>
</feature>
<dbReference type="InterPro" id="IPR032466">
    <property type="entry name" value="Metal_Hydrolase"/>
</dbReference>
<dbReference type="GO" id="GO:0043394">
    <property type="term" value="F:proteoglycan binding"/>
    <property type="evidence" value="ECO:0007669"/>
    <property type="project" value="Ensembl"/>
</dbReference>
<comment type="subunit">
    <text evidence="11">Homodimer. Interacts with adenosine receptors. Binds heparin.</text>
</comment>
<dbReference type="CDD" id="cd01321">
    <property type="entry name" value="ADGF"/>
    <property type="match status" value="1"/>
</dbReference>
<dbReference type="GO" id="GO:0008270">
    <property type="term" value="F:zinc ion binding"/>
    <property type="evidence" value="ECO:0007669"/>
    <property type="project" value="Ensembl"/>
</dbReference>
<evidence type="ECO:0000256" key="6">
    <source>
        <dbReference type="ARBA" id="ARBA00022723"/>
    </source>
</evidence>
<evidence type="ECO:0000256" key="11">
    <source>
        <dbReference type="ARBA" id="ARBA00063241"/>
    </source>
</evidence>
<dbReference type="InterPro" id="IPR006331">
    <property type="entry name" value="ADGF"/>
</dbReference>
<dbReference type="PANTHER" id="PTHR11409:SF39">
    <property type="entry name" value="ADENOSINE DEAMINASE 2"/>
    <property type="match status" value="1"/>
</dbReference>
<evidence type="ECO:0000259" key="14">
    <source>
        <dbReference type="Pfam" id="PF00962"/>
    </source>
</evidence>
<dbReference type="InterPro" id="IPR006330">
    <property type="entry name" value="Ado/ade_deaminase"/>
</dbReference>
<dbReference type="AlphaFoldDB" id="F7AK06"/>
<evidence type="ECO:0000256" key="4">
    <source>
        <dbReference type="ARBA" id="ARBA00012784"/>
    </source>
</evidence>
<dbReference type="InterPro" id="IPR001365">
    <property type="entry name" value="A_deaminase_dom"/>
</dbReference>
<evidence type="ECO:0000256" key="7">
    <source>
        <dbReference type="ARBA" id="ARBA00022729"/>
    </source>
</evidence>
<proteinExistence type="inferred from homology"/>
<dbReference type="FunCoup" id="F7AK06">
    <property type="interactions" value="154"/>
</dbReference>
<evidence type="ECO:0000256" key="1">
    <source>
        <dbReference type="ARBA" id="ARBA00001947"/>
    </source>
</evidence>
<dbReference type="GO" id="GO:0031685">
    <property type="term" value="F:adenosine receptor binding"/>
    <property type="evidence" value="ECO:0007669"/>
    <property type="project" value="Ensembl"/>
</dbReference>
<dbReference type="HOGENOM" id="CLU_022829_3_0_1"/>
<reference evidence="16" key="1">
    <citation type="submission" date="2025-08" db="UniProtKB">
        <authorList>
            <consortium name="Ensembl"/>
        </authorList>
    </citation>
    <scope>IDENTIFICATION</scope>
    <source>
        <strain evidence="16">Glennie</strain>
    </source>
</reference>
<comment type="similarity">
    <text evidence="3">Belongs to the metallo-dependent hydrolases superfamily. Adenosine and AMP deaminases family. ADGF subfamily.</text>
</comment>
<dbReference type="OMA" id="SMKQCIE"/>
<dbReference type="PANTHER" id="PTHR11409">
    <property type="entry name" value="ADENOSINE DEAMINASE"/>
    <property type="match status" value="1"/>
</dbReference>
<keyword evidence="17" id="KW-1185">Reference proteome</keyword>
<dbReference type="Proteomes" id="UP000002279">
    <property type="component" value="Unplaced"/>
</dbReference>
<dbReference type="GO" id="GO:0046103">
    <property type="term" value="P:inosine biosynthetic process"/>
    <property type="evidence" value="ECO:0000318"/>
    <property type="project" value="GO_Central"/>
</dbReference>
<dbReference type="GO" id="GO:0004000">
    <property type="term" value="F:adenosine deaminase activity"/>
    <property type="evidence" value="ECO:0000318"/>
    <property type="project" value="GO_Central"/>
</dbReference>
<evidence type="ECO:0000256" key="9">
    <source>
        <dbReference type="ARBA" id="ARBA00047764"/>
    </source>
</evidence>
<keyword evidence="5" id="KW-0964">Secreted</keyword>
<evidence type="ECO:0000313" key="16">
    <source>
        <dbReference type="Ensembl" id="ENSOANP00000003647.2"/>
    </source>
</evidence>
<dbReference type="eggNOG" id="KOG1097">
    <property type="taxonomic scope" value="Eukaryota"/>
</dbReference>
<comment type="subcellular location">
    <subcellularLocation>
        <location evidence="2">Secreted</location>
    </subcellularLocation>
</comment>
<dbReference type="GeneTree" id="ENSGT00950000183113"/>
<keyword evidence="7" id="KW-0732">Signal</keyword>
<dbReference type="STRING" id="9258.ENSOANP00000003647"/>
<dbReference type="EC" id="3.5.4.4" evidence="4"/>
<accession>F7AK06</accession>
<dbReference type="GO" id="GO:0005615">
    <property type="term" value="C:extracellular space"/>
    <property type="evidence" value="ECO:0000318"/>
    <property type="project" value="GO_Central"/>
</dbReference>
<dbReference type="InterPro" id="IPR013659">
    <property type="entry name" value="A_deaminase_N"/>
</dbReference>